<dbReference type="AlphaFoldDB" id="A0A2D2Q577"/>
<accession>A0A2D2Q577</accession>
<dbReference type="NCBIfam" id="TIGR00050">
    <property type="entry name" value="rRNA_methyl_1"/>
    <property type="match status" value="1"/>
</dbReference>
<keyword evidence="4 5" id="KW-0949">S-adenosyl-L-methionine</keyword>
<keyword evidence="2 5" id="KW-0489">Methyltransferase</keyword>
<dbReference type="GO" id="GO:0160206">
    <property type="term" value="F:tRNA (cytidine(32)/uridine(32)-2'-O)-methyltransferase activity"/>
    <property type="evidence" value="ECO:0007669"/>
    <property type="project" value="UniProtKB-EC"/>
</dbReference>
<dbReference type="EMBL" id="CP018092">
    <property type="protein sequence ID" value="ATS19632.1"/>
    <property type="molecule type" value="Genomic_DNA"/>
</dbReference>
<dbReference type="GO" id="GO:0003723">
    <property type="term" value="F:RNA binding"/>
    <property type="evidence" value="ECO:0007669"/>
    <property type="project" value="InterPro"/>
</dbReference>
<dbReference type="SUPFAM" id="SSF75217">
    <property type="entry name" value="alpha/beta knot"/>
    <property type="match status" value="1"/>
</dbReference>
<dbReference type="InterPro" id="IPR029026">
    <property type="entry name" value="tRNA_m1G_MTases_N"/>
</dbReference>
<comment type="subcellular location">
    <subcellularLocation>
        <location evidence="5">Cytoplasm</location>
    </subcellularLocation>
</comment>
<dbReference type="InterPro" id="IPR029028">
    <property type="entry name" value="Alpha/beta_knot_MTases"/>
</dbReference>
<dbReference type="KEGG" id="slw:BRW62_11065"/>
<dbReference type="GO" id="GO:0106339">
    <property type="term" value="F:tRNA (cytidine(32)-2'-O)-methyltransferase activity"/>
    <property type="evidence" value="ECO:0007669"/>
    <property type="project" value="RHEA"/>
</dbReference>
<evidence type="ECO:0000256" key="5">
    <source>
        <dbReference type="RuleBase" id="RU362024"/>
    </source>
</evidence>
<dbReference type="GO" id="GO:0002128">
    <property type="term" value="P:tRNA nucleoside ribose methylation"/>
    <property type="evidence" value="ECO:0007669"/>
    <property type="project" value="TreeGrafter"/>
</dbReference>
<keyword evidence="3 7" id="KW-0808">Transferase</keyword>
<organism evidence="7 8">
    <name type="scientific">Parathermosynechococcus lividus PCC 6715</name>
    <dbReference type="NCBI Taxonomy" id="1917166"/>
    <lineage>
        <taxon>Bacteria</taxon>
        <taxon>Bacillati</taxon>
        <taxon>Cyanobacteriota</taxon>
        <taxon>Cyanophyceae</taxon>
        <taxon>Acaryochloridales</taxon>
        <taxon>Thermosynechococcaceae</taxon>
        <taxon>Parathermosynechococcus</taxon>
    </lineage>
</organism>
<keyword evidence="8" id="KW-1185">Reference proteome</keyword>
<comment type="catalytic activity">
    <reaction evidence="5">
        <text>uridine(32) in tRNA + S-adenosyl-L-methionine = 2'-O-methyluridine(32) in tRNA + S-adenosyl-L-homocysteine + H(+)</text>
        <dbReference type="Rhea" id="RHEA:42936"/>
        <dbReference type="Rhea" id="RHEA-COMP:10107"/>
        <dbReference type="Rhea" id="RHEA-COMP:10290"/>
        <dbReference type="ChEBI" id="CHEBI:15378"/>
        <dbReference type="ChEBI" id="CHEBI:57856"/>
        <dbReference type="ChEBI" id="CHEBI:59789"/>
        <dbReference type="ChEBI" id="CHEBI:65315"/>
        <dbReference type="ChEBI" id="CHEBI:74478"/>
        <dbReference type="EC" id="2.1.1.200"/>
    </reaction>
</comment>
<dbReference type="CDD" id="cd18093">
    <property type="entry name" value="SpoU-like_TrmJ"/>
    <property type="match status" value="1"/>
</dbReference>
<evidence type="ECO:0000256" key="3">
    <source>
        <dbReference type="ARBA" id="ARBA00022679"/>
    </source>
</evidence>
<comment type="function">
    <text evidence="5">Catalyzes the formation of 2'O-methylated cytidine (Cm32) or 2'O-methylated uridine (Um32) at position 32 in tRNA.</text>
</comment>
<dbReference type="PIRSF" id="PIRSF004808">
    <property type="entry name" value="LasT"/>
    <property type="match status" value="1"/>
</dbReference>
<proteinExistence type="inferred from homology"/>
<comment type="subunit">
    <text evidence="5">Homodimer.</text>
</comment>
<dbReference type="Proteomes" id="UP000231057">
    <property type="component" value="Chromosome"/>
</dbReference>
<evidence type="ECO:0000313" key="8">
    <source>
        <dbReference type="Proteomes" id="UP000231057"/>
    </source>
</evidence>
<evidence type="ECO:0000313" key="7">
    <source>
        <dbReference type="EMBL" id="ATS19632.1"/>
    </source>
</evidence>
<evidence type="ECO:0000256" key="4">
    <source>
        <dbReference type="ARBA" id="ARBA00022691"/>
    </source>
</evidence>
<protein>
    <recommendedName>
        <fullName evidence="5">tRNA (cytidine/uridine-2'-O-)-methyltransferase TrmJ</fullName>
        <ecNumber evidence="5">2.1.1.200</ecNumber>
    </recommendedName>
    <alternativeName>
        <fullName evidence="5">tRNA (cytidine(32)/uridine(32)-2'-O)-methyltransferase</fullName>
    </alternativeName>
    <alternativeName>
        <fullName evidence="5">tRNA Cm32/Um32 methyltransferase</fullName>
    </alternativeName>
</protein>
<dbReference type="Gene3D" id="1.10.8.590">
    <property type="match status" value="1"/>
</dbReference>
<dbReference type="InterPro" id="IPR004384">
    <property type="entry name" value="RNA_MeTrfase_TrmJ/LasT"/>
</dbReference>
<evidence type="ECO:0000259" key="6">
    <source>
        <dbReference type="Pfam" id="PF00588"/>
    </source>
</evidence>
<keyword evidence="5" id="KW-0963">Cytoplasm</keyword>
<feature type="domain" description="tRNA/rRNA methyltransferase SpoU type" evidence="6">
    <location>
        <begin position="14"/>
        <end position="162"/>
    </location>
</feature>
<reference evidence="7 8" key="1">
    <citation type="submission" date="2016-11" db="EMBL/GenBank/DDBJ databases">
        <title>Complete genome sequence of thermophilic cyanobacteria strain Synechococcus sp. PCC6715.</title>
        <authorList>
            <person name="Tang J."/>
            <person name="Daroch M."/>
            <person name="Liang Y."/>
            <person name="Jiang D."/>
            <person name="Shah M."/>
        </authorList>
    </citation>
    <scope>NUCLEOTIDE SEQUENCE [LARGE SCALE GENOMIC DNA]</scope>
    <source>
        <strain evidence="7 8">PCC 6715</strain>
    </source>
</reference>
<dbReference type="InterPro" id="IPR001537">
    <property type="entry name" value="SpoU_MeTrfase"/>
</dbReference>
<name>A0A2D2Q577_PARLV</name>
<dbReference type="EC" id="2.1.1.200" evidence="5"/>
<dbReference type="GO" id="GO:0005829">
    <property type="term" value="C:cytosol"/>
    <property type="evidence" value="ECO:0007669"/>
    <property type="project" value="TreeGrafter"/>
</dbReference>
<dbReference type="PANTHER" id="PTHR42786:SF2">
    <property type="entry name" value="TRNA (CYTIDINE_URIDINE-2'-O-)-METHYLTRANSFERASE TRMJ"/>
    <property type="match status" value="1"/>
</dbReference>
<keyword evidence="5" id="KW-0819">tRNA processing</keyword>
<comment type="catalytic activity">
    <reaction evidence="5">
        <text>cytidine(32) in tRNA + S-adenosyl-L-methionine = 2'-O-methylcytidine(32) in tRNA + S-adenosyl-L-homocysteine + H(+)</text>
        <dbReference type="Rhea" id="RHEA:42932"/>
        <dbReference type="Rhea" id="RHEA-COMP:10288"/>
        <dbReference type="Rhea" id="RHEA-COMP:10289"/>
        <dbReference type="ChEBI" id="CHEBI:15378"/>
        <dbReference type="ChEBI" id="CHEBI:57856"/>
        <dbReference type="ChEBI" id="CHEBI:59789"/>
        <dbReference type="ChEBI" id="CHEBI:74495"/>
        <dbReference type="ChEBI" id="CHEBI:82748"/>
        <dbReference type="EC" id="2.1.1.200"/>
    </reaction>
</comment>
<dbReference type="Gene3D" id="3.40.1280.10">
    <property type="match status" value="1"/>
</dbReference>
<gene>
    <name evidence="5" type="primary">trmJ</name>
    <name evidence="7" type="ORF">BRW62_11065</name>
</gene>
<dbReference type="PANTHER" id="PTHR42786">
    <property type="entry name" value="TRNA/RRNA METHYLTRANSFERASE"/>
    <property type="match status" value="1"/>
</dbReference>
<comment type="similarity">
    <text evidence="1">Belongs to the class IV-like SAM-binding methyltransferase superfamily. RNA methyltransferase TrmH family.</text>
</comment>
<evidence type="ECO:0000256" key="1">
    <source>
        <dbReference type="ARBA" id="ARBA00007228"/>
    </source>
</evidence>
<dbReference type="Pfam" id="PF00588">
    <property type="entry name" value="SpoU_methylase"/>
    <property type="match status" value="1"/>
</dbReference>
<sequence>MLLNSSAVQRLAGVRIVLVEPNGDINIGSVARVMKNMGLQQLWIVSPRCCPHSELAYRWAVHGKEVLTQATITDCLDTALKGCQRIFATVGRDVADLALPCWPPREGAPQLLGTGTAALIFGREDRGLTNQELALAQGLIRIPTATLYPSLNLAQAVAVCCYELWCAASNPAGTSDQESAVTFERLQGFYDHLEQLLLRVGFLYPHTAARRMEKVRSLLGRAYPTEAEVALLRGMVRQLEWAIGQPSPTKSDTFPLQ</sequence>
<reference evidence="8" key="2">
    <citation type="journal article" date="2022" name="Front. Microbiol.">
        <title>Comparative Genomic Analysis Revealed Distinct Molecular Components and Organization of CO2-Concentrating Mechanism in Thermophilic Cyanobacteria.</title>
        <authorList>
            <person name="Tang J."/>
            <person name="Zhou H."/>
            <person name="Yao D."/>
            <person name="Riaz S."/>
            <person name="You D."/>
            <person name="Klepacz-Smolka A."/>
            <person name="Daroch M."/>
        </authorList>
    </citation>
    <scope>NUCLEOTIDE SEQUENCE [LARGE SCALE GENOMIC DNA]</scope>
    <source>
        <strain evidence="8">PCC 6715</strain>
    </source>
</reference>
<evidence type="ECO:0000256" key="2">
    <source>
        <dbReference type="ARBA" id="ARBA00022603"/>
    </source>
</evidence>